<sequence>MVSETVWSSPQFPNSFPPLDRSGFTFEFLRRNDDYRFDYVEFSRRKTAVAKRNALNVLAIRWGLVFPSGS</sequence>
<dbReference type="AlphaFoldDB" id="A0AAE2RB32"/>
<protein>
    <recommendedName>
        <fullName evidence="1">Transcriptional regulator-like domain-containing protein</fullName>
    </recommendedName>
</protein>
<accession>A0AAE2RB32</accession>
<evidence type="ECO:0000313" key="3">
    <source>
        <dbReference type="Proteomes" id="UP000655037"/>
    </source>
</evidence>
<evidence type="ECO:0000259" key="1">
    <source>
        <dbReference type="Pfam" id="PF20109"/>
    </source>
</evidence>
<feature type="domain" description="Transcriptional regulator-like" evidence="1">
    <location>
        <begin position="7"/>
        <end position="67"/>
    </location>
</feature>
<proteinExistence type="predicted"/>
<gene>
    <name evidence="2" type="ORF">IEI95_003035</name>
</gene>
<reference evidence="2" key="1">
    <citation type="submission" date="2020-11" db="EMBL/GenBank/DDBJ databases">
        <title>Agrobacterium vitis strain K377 genome.</title>
        <authorList>
            <person name="Xi H."/>
        </authorList>
    </citation>
    <scope>NUCLEOTIDE SEQUENCE</scope>
    <source>
        <strain evidence="2">K377</strain>
    </source>
</reference>
<dbReference type="RefSeq" id="WP_194415847.1">
    <property type="nucleotide sequence ID" value="NZ_JACXXJ020000003.1"/>
</dbReference>
<name>A0AAE2RB32_AGRVI</name>
<comment type="caution">
    <text evidence="2">The sequence shown here is derived from an EMBL/GenBank/DDBJ whole genome shotgun (WGS) entry which is preliminary data.</text>
</comment>
<dbReference type="InterPro" id="IPR045465">
    <property type="entry name" value="Trans_reg_dom"/>
</dbReference>
<dbReference type="Pfam" id="PF20109">
    <property type="entry name" value="Trans_reg_dom"/>
    <property type="match status" value="1"/>
</dbReference>
<dbReference type="EMBL" id="JACXXJ020000003">
    <property type="protein sequence ID" value="MBF2713227.1"/>
    <property type="molecule type" value="Genomic_DNA"/>
</dbReference>
<organism evidence="2 3">
    <name type="scientific">Agrobacterium vitis</name>
    <name type="common">Rhizobium vitis</name>
    <dbReference type="NCBI Taxonomy" id="373"/>
    <lineage>
        <taxon>Bacteria</taxon>
        <taxon>Pseudomonadati</taxon>
        <taxon>Pseudomonadota</taxon>
        <taxon>Alphaproteobacteria</taxon>
        <taxon>Hyphomicrobiales</taxon>
        <taxon>Rhizobiaceae</taxon>
        <taxon>Rhizobium/Agrobacterium group</taxon>
        <taxon>Agrobacterium</taxon>
    </lineage>
</organism>
<dbReference type="Proteomes" id="UP000655037">
    <property type="component" value="Unassembled WGS sequence"/>
</dbReference>
<evidence type="ECO:0000313" key="2">
    <source>
        <dbReference type="EMBL" id="MBF2713227.1"/>
    </source>
</evidence>